<dbReference type="PROSITE" id="PS50294">
    <property type="entry name" value="WD_REPEATS_REGION"/>
    <property type="match status" value="2"/>
</dbReference>
<sequence>MVFIPASDNPLEDKDEPLRFNIADIFITGSADNTIRTWCPEKGTPLKVLKGHKGPITCMITCPQGVILYSGSSDRDIRSWDIKAGTCLKTMDLHDGPITCLIVVNRLMYSGSQDGRARCWVREFGDCTRCYKGHKHSITSINFMMAFVIYTGSGDTCIRAFDAKTGALKRILMGHDAAVTNITIVGDKLYSSSFDGALRVWNIKSIKTDPDGEEEAEEMEHQFQKKQVKSLEDLDHRLNGYIGNDVDMDSVPDNRGA</sequence>
<dbReference type="Pfam" id="PF00400">
    <property type="entry name" value="WD40"/>
    <property type="match status" value="4"/>
</dbReference>
<dbReference type="SUPFAM" id="SSF50978">
    <property type="entry name" value="WD40 repeat-like"/>
    <property type="match status" value="1"/>
</dbReference>
<dbReference type="InterPro" id="IPR001680">
    <property type="entry name" value="WD40_rpt"/>
</dbReference>
<dbReference type="PROSITE" id="PS00678">
    <property type="entry name" value="WD_REPEATS_1"/>
    <property type="match status" value="2"/>
</dbReference>
<dbReference type="PANTHER" id="PTHR19849">
    <property type="entry name" value="PHOSPHOLIPASE A-2-ACTIVATING PROTEIN"/>
    <property type="match status" value="1"/>
</dbReference>
<dbReference type="GO" id="GO:0005737">
    <property type="term" value="C:cytoplasm"/>
    <property type="evidence" value="ECO:0007669"/>
    <property type="project" value="TreeGrafter"/>
</dbReference>
<evidence type="ECO:0000256" key="2">
    <source>
        <dbReference type="ARBA" id="ARBA00022737"/>
    </source>
</evidence>
<keyword evidence="2" id="KW-0677">Repeat</keyword>
<dbReference type="Gene3D" id="2.130.10.10">
    <property type="entry name" value="YVTN repeat-like/Quinoprotein amine dehydrogenase"/>
    <property type="match status" value="1"/>
</dbReference>
<evidence type="ECO:0000313" key="5">
    <source>
        <dbReference type="Proteomes" id="UP000326759"/>
    </source>
</evidence>
<evidence type="ECO:0000256" key="3">
    <source>
        <dbReference type="PROSITE-ProRule" id="PRU00221"/>
    </source>
</evidence>
<accession>A0A5N5T9S8</accession>
<dbReference type="AlphaFoldDB" id="A0A5N5T9S8"/>
<dbReference type="OrthoDB" id="674604at2759"/>
<dbReference type="GO" id="GO:0010992">
    <property type="term" value="P:ubiquitin recycling"/>
    <property type="evidence" value="ECO:0007669"/>
    <property type="project" value="TreeGrafter"/>
</dbReference>
<dbReference type="GO" id="GO:0043130">
    <property type="term" value="F:ubiquitin binding"/>
    <property type="evidence" value="ECO:0007669"/>
    <property type="project" value="TreeGrafter"/>
</dbReference>
<dbReference type="InterPro" id="IPR019775">
    <property type="entry name" value="WD40_repeat_CS"/>
</dbReference>
<dbReference type="InterPro" id="IPR020472">
    <property type="entry name" value="WD40_PAC1"/>
</dbReference>
<dbReference type="PRINTS" id="PR00320">
    <property type="entry name" value="GPROTEINBRPT"/>
</dbReference>
<keyword evidence="5" id="KW-1185">Reference proteome</keyword>
<dbReference type="PROSITE" id="PS50082">
    <property type="entry name" value="WD_REPEATS_2"/>
    <property type="match status" value="2"/>
</dbReference>
<dbReference type="GO" id="GO:0043161">
    <property type="term" value="P:proteasome-mediated ubiquitin-dependent protein catabolic process"/>
    <property type="evidence" value="ECO:0007669"/>
    <property type="project" value="TreeGrafter"/>
</dbReference>
<dbReference type="GO" id="GO:0005634">
    <property type="term" value="C:nucleus"/>
    <property type="evidence" value="ECO:0007669"/>
    <property type="project" value="TreeGrafter"/>
</dbReference>
<keyword evidence="1 3" id="KW-0853">WD repeat</keyword>
<dbReference type="InterPro" id="IPR015943">
    <property type="entry name" value="WD40/YVTN_repeat-like_dom_sf"/>
</dbReference>
<dbReference type="InterPro" id="IPR036322">
    <property type="entry name" value="WD40_repeat_dom_sf"/>
</dbReference>
<dbReference type="Proteomes" id="UP000326759">
    <property type="component" value="Unassembled WGS sequence"/>
</dbReference>
<evidence type="ECO:0000256" key="1">
    <source>
        <dbReference type="ARBA" id="ARBA00022574"/>
    </source>
</evidence>
<gene>
    <name evidence="4" type="primary">WDR86</name>
    <name evidence="4" type="ORF">Anas_00659</name>
</gene>
<comment type="caution">
    <text evidence="4">The sequence shown here is derived from an EMBL/GenBank/DDBJ whole genome shotgun (WGS) entry which is preliminary data.</text>
</comment>
<evidence type="ECO:0000313" key="4">
    <source>
        <dbReference type="EMBL" id="KAB7503394.1"/>
    </source>
</evidence>
<feature type="repeat" description="WD" evidence="3">
    <location>
        <begin position="172"/>
        <end position="205"/>
    </location>
</feature>
<dbReference type="SMART" id="SM00320">
    <property type="entry name" value="WD40"/>
    <property type="match status" value="4"/>
</dbReference>
<dbReference type="EMBL" id="SEYY01005235">
    <property type="protein sequence ID" value="KAB7503394.1"/>
    <property type="molecule type" value="Genomic_DNA"/>
</dbReference>
<organism evidence="4 5">
    <name type="scientific">Armadillidium nasatum</name>
    <dbReference type="NCBI Taxonomy" id="96803"/>
    <lineage>
        <taxon>Eukaryota</taxon>
        <taxon>Metazoa</taxon>
        <taxon>Ecdysozoa</taxon>
        <taxon>Arthropoda</taxon>
        <taxon>Crustacea</taxon>
        <taxon>Multicrustacea</taxon>
        <taxon>Malacostraca</taxon>
        <taxon>Eumalacostraca</taxon>
        <taxon>Peracarida</taxon>
        <taxon>Isopoda</taxon>
        <taxon>Oniscidea</taxon>
        <taxon>Crinocheta</taxon>
        <taxon>Armadillidiidae</taxon>
        <taxon>Armadillidium</taxon>
    </lineage>
</organism>
<feature type="repeat" description="WD" evidence="3">
    <location>
        <begin position="49"/>
        <end position="90"/>
    </location>
</feature>
<dbReference type="PANTHER" id="PTHR19849:SF1">
    <property type="entry name" value="F-BOX_WD REPEAT-CONTAINING PROTEIN 7"/>
    <property type="match status" value="1"/>
</dbReference>
<proteinExistence type="predicted"/>
<name>A0A5N5T9S8_9CRUS</name>
<protein>
    <submittedName>
        <fullName evidence="4">WD repeat-containing protein 86</fullName>
    </submittedName>
</protein>
<reference evidence="4 5" key="1">
    <citation type="journal article" date="2019" name="PLoS Biol.">
        <title>Sex chromosomes control vertical transmission of feminizing Wolbachia symbionts in an isopod.</title>
        <authorList>
            <person name="Becking T."/>
            <person name="Chebbi M.A."/>
            <person name="Giraud I."/>
            <person name="Moumen B."/>
            <person name="Laverre T."/>
            <person name="Caubet Y."/>
            <person name="Peccoud J."/>
            <person name="Gilbert C."/>
            <person name="Cordaux R."/>
        </authorList>
    </citation>
    <scope>NUCLEOTIDE SEQUENCE [LARGE SCALE GENOMIC DNA]</scope>
    <source>
        <strain evidence="4">ANa2</strain>
        <tissue evidence="4">Whole body excluding digestive tract and cuticle</tissue>
    </source>
</reference>